<dbReference type="GO" id="GO:0016747">
    <property type="term" value="F:acyltransferase activity, transferring groups other than amino-acyl groups"/>
    <property type="evidence" value="ECO:0007669"/>
    <property type="project" value="InterPro"/>
</dbReference>
<comment type="caution">
    <text evidence="5">The sequence shown here is derived from an EMBL/GenBank/DDBJ whole genome shotgun (WGS) entry which is preliminary data.</text>
</comment>
<keyword evidence="2" id="KW-0012">Acyltransferase</keyword>
<evidence type="ECO:0000256" key="1">
    <source>
        <dbReference type="ARBA" id="ARBA00022679"/>
    </source>
</evidence>
<dbReference type="InterPro" id="IPR016181">
    <property type="entry name" value="Acyl_CoA_acyltransferase"/>
</dbReference>
<feature type="region of interest" description="Disordered" evidence="3">
    <location>
        <begin position="108"/>
        <end position="136"/>
    </location>
</feature>
<feature type="region of interest" description="Disordered" evidence="3">
    <location>
        <begin position="19"/>
        <end position="59"/>
    </location>
</feature>
<evidence type="ECO:0000313" key="6">
    <source>
        <dbReference type="Proteomes" id="UP000245166"/>
    </source>
</evidence>
<keyword evidence="6" id="KW-1185">Reference proteome</keyword>
<dbReference type="InterPro" id="IPR000182">
    <property type="entry name" value="GNAT_dom"/>
</dbReference>
<protein>
    <recommendedName>
        <fullName evidence="4">N-acetyltransferase domain-containing protein</fullName>
    </recommendedName>
</protein>
<name>A0A2U1ZVQ1_9MICO</name>
<organism evidence="5 6">
    <name type="scientific">Serinibacter arcticus</name>
    <dbReference type="NCBI Taxonomy" id="1655435"/>
    <lineage>
        <taxon>Bacteria</taxon>
        <taxon>Bacillati</taxon>
        <taxon>Actinomycetota</taxon>
        <taxon>Actinomycetes</taxon>
        <taxon>Micrococcales</taxon>
        <taxon>Beutenbergiaceae</taxon>
        <taxon>Serinibacter</taxon>
    </lineage>
</organism>
<evidence type="ECO:0000259" key="4">
    <source>
        <dbReference type="PROSITE" id="PS51186"/>
    </source>
</evidence>
<reference evidence="5 6" key="1">
    <citation type="submission" date="2018-03" db="EMBL/GenBank/DDBJ databases">
        <title>Genome assembly of novel Miniimonas species PCH200.</title>
        <authorList>
            <person name="Thakur V."/>
            <person name="Kumar V."/>
            <person name="Singh D."/>
        </authorList>
    </citation>
    <scope>NUCLEOTIDE SEQUENCE [LARGE SCALE GENOMIC DNA]</scope>
    <source>
        <strain evidence="5 6">PCH200</strain>
    </source>
</reference>
<sequence>MVRPGQRAAARSVGWCRLGRPGPRGRVRTAHPGRDGRARAGRPAARALDGDAVPGRPRARDARARRLDLRNLLERVELGVPAPVERRPAARALPGGRVLAPGRRAAARHAVGGDRGGSGRRGLTAPPRGVSAPPARGFCTAREGVAHHRRGVLRTGIATACHDDAVSLTVRRALPDDADRLGEIHVSAWRHAYVGLLPQEFLDGLDPAARSDGWRGVLTSEAAEAVSKGDGDRASRWATHVAERDGVVIGFVGTGPTLGQDESATTGELFINVDPSAWRTGAGRALLAAADERFGDLGCTDAKLWVLEGNDRAIAFYEALGWRATGERKVDRIGAGTGSAEAPQLLFRRALS</sequence>
<accession>A0A2U1ZVQ1</accession>
<evidence type="ECO:0000256" key="2">
    <source>
        <dbReference type="ARBA" id="ARBA00023315"/>
    </source>
</evidence>
<dbReference type="EMBL" id="PYHR01000002">
    <property type="protein sequence ID" value="PWD51002.1"/>
    <property type="molecule type" value="Genomic_DNA"/>
</dbReference>
<dbReference type="Proteomes" id="UP000245166">
    <property type="component" value="Unassembled WGS sequence"/>
</dbReference>
<feature type="compositionally biased region" description="Low complexity" evidence="3">
    <location>
        <begin position="41"/>
        <end position="56"/>
    </location>
</feature>
<keyword evidence="1" id="KW-0808">Transferase</keyword>
<dbReference type="AlphaFoldDB" id="A0A2U1ZVQ1"/>
<feature type="domain" description="N-acetyltransferase" evidence="4">
    <location>
        <begin position="168"/>
        <end position="352"/>
    </location>
</feature>
<proteinExistence type="predicted"/>
<dbReference type="Gene3D" id="3.40.630.30">
    <property type="match status" value="1"/>
</dbReference>
<gene>
    <name evidence="5" type="ORF">C8046_10405</name>
</gene>
<evidence type="ECO:0000313" key="5">
    <source>
        <dbReference type="EMBL" id="PWD51002.1"/>
    </source>
</evidence>
<dbReference type="PROSITE" id="PS51186">
    <property type="entry name" value="GNAT"/>
    <property type="match status" value="1"/>
</dbReference>
<dbReference type="Pfam" id="PF00583">
    <property type="entry name" value="Acetyltransf_1"/>
    <property type="match status" value="1"/>
</dbReference>
<dbReference type="InterPro" id="IPR050832">
    <property type="entry name" value="Bact_Acetyltransf"/>
</dbReference>
<dbReference type="SUPFAM" id="SSF55729">
    <property type="entry name" value="Acyl-CoA N-acyltransferases (Nat)"/>
    <property type="match status" value="1"/>
</dbReference>
<dbReference type="PANTHER" id="PTHR43877">
    <property type="entry name" value="AMINOALKYLPHOSPHONATE N-ACETYLTRANSFERASE-RELATED-RELATED"/>
    <property type="match status" value="1"/>
</dbReference>
<evidence type="ECO:0000256" key="3">
    <source>
        <dbReference type="SAM" id="MobiDB-lite"/>
    </source>
</evidence>